<name>A0A8J3LX93_9ACTN</name>
<dbReference type="Pfam" id="PF19760">
    <property type="entry name" value="DUF6247"/>
    <property type="match status" value="1"/>
</dbReference>
<reference evidence="1 2" key="1">
    <citation type="submission" date="2021-01" db="EMBL/GenBank/DDBJ databases">
        <title>Whole genome shotgun sequence of Planotetraspora kaengkrachanensis NBRC 104272.</title>
        <authorList>
            <person name="Komaki H."/>
            <person name="Tamura T."/>
        </authorList>
    </citation>
    <scope>NUCLEOTIDE SEQUENCE [LARGE SCALE GENOMIC DNA]</scope>
    <source>
        <strain evidence="1 2">NBRC 104272</strain>
    </source>
</reference>
<dbReference type="Proteomes" id="UP000630097">
    <property type="component" value="Unassembled WGS sequence"/>
</dbReference>
<gene>
    <name evidence="1" type="ORF">Pka01_15070</name>
</gene>
<evidence type="ECO:0000313" key="1">
    <source>
        <dbReference type="EMBL" id="GIG78380.1"/>
    </source>
</evidence>
<dbReference type="AlphaFoldDB" id="A0A8J3LX93"/>
<sequence length="153" mass="17251">MIQAGHSRFGEMEFWKPGLPRPPWISVAPGKCRRDPLAWQREVTETMTAEPHGPSTVAPFLAVPDKTPRAIRAALLPEEVGDFDREFRAVMAEATETLDLTVVTSFIERWWRVAWSSADAAVHRAMLDQADRLTRGEEVPTRSWAETKARLGL</sequence>
<evidence type="ECO:0000313" key="2">
    <source>
        <dbReference type="Proteomes" id="UP000630097"/>
    </source>
</evidence>
<proteinExistence type="predicted"/>
<accession>A0A8J3LX93</accession>
<dbReference type="EMBL" id="BONV01000004">
    <property type="protein sequence ID" value="GIG78380.1"/>
    <property type="molecule type" value="Genomic_DNA"/>
</dbReference>
<protein>
    <submittedName>
        <fullName evidence="1">Uncharacterized protein</fullName>
    </submittedName>
</protein>
<dbReference type="InterPro" id="IPR046214">
    <property type="entry name" value="DUF6247"/>
</dbReference>
<organism evidence="1 2">
    <name type="scientific">Planotetraspora kaengkrachanensis</name>
    <dbReference type="NCBI Taxonomy" id="575193"/>
    <lineage>
        <taxon>Bacteria</taxon>
        <taxon>Bacillati</taxon>
        <taxon>Actinomycetota</taxon>
        <taxon>Actinomycetes</taxon>
        <taxon>Streptosporangiales</taxon>
        <taxon>Streptosporangiaceae</taxon>
        <taxon>Planotetraspora</taxon>
    </lineage>
</organism>
<keyword evidence="2" id="KW-1185">Reference proteome</keyword>
<comment type="caution">
    <text evidence="1">The sequence shown here is derived from an EMBL/GenBank/DDBJ whole genome shotgun (WGS) entry which is preliminary data.</text>
</comment>